<gene>
    <name evidence="2" type="ORF">A2856_00320</name>
</gene>
<reference evidence="2 3" key="1">
    <citation type="journal article" date="2016" name="Nat. Commun.">
        <title>Thousands of microbial genomes shed light on interconnected biogeochemical processes in an aquifer system.</title>
        <authorList>
            <person name="Anantharaman K."/>
            <person name="Brown C.T."/>
            <person name="Hug L.A."/>
            <person name="Sharon I."/>
            <person name="Castelle C.J."/>
            <person name="Probst A.J."/>
            <person name="Thomas B.C."/>
            <person name="Singh A."/>
            <person name="Wilkins M.J."/>
            <person name="Karaoz U."/>
            <person name="Brodie E.L."/>
            <person name="Williams K.H."/>
            <person name="Hubbard S.S."/>
            <person name="Banfield J.F."/>
        </authorList>
    </citation>
    <scope>NUCLEOTIDE SEQUENCE [LARGE SCALE GENOMIC DNA]</scope>
</reference>
<keyword evidence="1" id="KW-1133">Transmembrane helix</keyword>
<evidence type="ECO:0000313" key="2">
    <source>
        <dbReference type="EMBL" id="OGL66936.1"/>
    </source>
</evidence>
<proteinExistence type="predicted"/>
<feature type="transmembrane region" description="Helical" evidence="1">
    <location>
        <begin position="6"/>
        <end position="23"/>
    </location>
</feature>
<sequence length="210" mass="23155">MTIQSIAGIIVPLLIFVSEWMSVRGIFVPDRLSGEKVRPSRSTFWILTVLHGMLAVSYFKAGGGLAAGLSAAYAVAFLPSAILSIRYGYSRWSQTDTVCLVGAAVAGSLWWYTGVVLGWSTGESALLATILLLLTQFLGIFPTIMKVRVAPFTENRNAWMLTVVASLVNVLTVETWGTVDYLYAAYMILENGLVTYYIWRPLIQGRFRGR</sequence>
<name>A0A1F7TLT2_9BACT</name>
<organism evidence="2 3">
    <name type="scientific">Candidatus Uhrbacteria bacterium RIFCSPHIGHO2_01_FULL_63_20</name>
    <dbReference type="NCBI Taxonomy" id="1802385"/>
    <lineage>
        <taxon>Bacteria</taxon>
        <taxon>Candidatus Uhriibacteriota</taxon>
    </lineage>
</organism>
<accession>A0A1F7TLT2</accession>
<protein>
    <submittedName>
        <fullName evidence="2">Uncharacterized protein</fullName>
    </submittedName>
</protein>
<comment type="caution">
    <text evidence="2">The sequence shown here is derived from an EMBL/GenBank/DDBJ whole genome shotgun (WGS) entry which is preliminary data.</text>
</comment>
<dbReference type="Proteomes" id="UP000177885">
    <property type="component" value="Unassembled WGS sequence"/>
</dbReference>
<feature type="transmembrane region" description="Helical" evidence="1">
    <location>
        <begin position="125"/>
        <end position="145"/>
    </location>
</feature>
<feature type="transmembrane region" description="Helical" evidence="1">
    <location>
        <begin position="181"/>
        <end position="199"/>
    </location>
</feature>
<dbReference type="AlphaFoldDB" id="A0A1F7TLT2"/>
<keyword evidence="1" id="KW-0472">Membrane</keyword>
<dbReference type="EMBL" id="MGDT01000004">
    <property type="protein sequence ID" value="OGL66936.1"/>
    <property type="molecule type" value="Genomic_DNA"/>
</dbReference>
<evidence type="ECO:0000313" key="3">
    <source>
        <dbReference type="Proteomes" id="UP000177885"/>
    </source>
</evidence>
<feature type="transmembrane region" description="Helical" evidence="1">
    <location>
        <begin position="97"/>
        <end position="119"/>
    </location>
</feature>
<evidence type="ECO:0000256" key="1">
    <source>
        <dbReference type="SAM" id="Phobius"/>
    </source>
</evidence>
<feature type="transmembrane region" description="Helical" evidence="1">
    <location>
        <begin position="157"/>
        <end position="175"/>
    </location>
</feature>
<feature type="transmembrane region" description="Helical" evidence="1">
    <location>
        <begin position="65"/>
        <end position="85"/>
    </location>
</feature>
<dbReference type="STRING" id="1802385.A2856_00320"/>
<keyword evidence="1" id="KW-0812">Transmembrane</keyword>